<dbReference type="PANTHER" id="PTHR47679:SF1">
    <property type="entry name" value="PROTEIN TORNADO 1"/>
    <property type="match status" value="1"/>
</dbReference>
<dbReference type="PANTHER" id="PTHR47679">
    <property type="entry name" value="PROTEIN TORNADO 1"/>
    <property type="match status" value="1"/>
</dbReference>
<gene>
    <name evidence="1" type="ORF">AXG93_1294s1000</name>
</gene>
<dbReference type="Proteomes" id="UP000077202">
    <property type="component" value="Unassembled WGS sequence"/>
</dbReference>
<protein>
    <recommendedName>
        <fullName evidence="3">FBD domain-containing protein</fullName>
    </recommendedName>
</protein>
<comment type="caution">
    <text evidence="1">The sequence shown here is derived from an EMBL/GenBank/DDBJ whole genome shotgun (WGS) entry which is preliminary data.</text>
</comment>
<keyword evidence="2" id="KW-1185">Reference proteome</keyword>
<organism evidence="1 2">
    <name type="scientific">Marchantia polymorpha subsp. ruderalis</name>
    <dbReference type="NCBI Taxonomy" id="1480154"/>
    <lineage>
        <taxon>Eukaryota</taxon>
        <taxon>Viridiplantae</taxon>
        <taxon>Streptophyta</taxon>
        <taxon>Embryophyta</taxon>
        <taxon>Marchantiophyta</taxon>
        <taxon>Marchantiopsida</taxon>
        <taxon>Marchantiidae</taxon>
        <taxon>Marchantiales</taxon>
        <taxon>Marchantiaceae</taxon>
        <taxon>Marchantia</taxon>
    </lineage>
</organism>
<evidence type="ECO:0008006" key="3">
    <source>
        <dbReference type="Google" id="ProtNLM"/>
    </source>
</evidence>
<reference evidence="1" key="1">
    <citation type="submission" date="2016-03" db="EMBL/GenBank/DDBJ databases">
        <title>Mechanisms controlling the formation of the plant cell surface in tip-growing cells are functionally conserved among land plants.</title>
        <authorList>
            <person name="Honkanen S."/>
            <person name="Jones V.A."/>
            <person name="Morieri G."/>
            <person name="Champion C."/>
            <person name="Hetherington A.J."/>
            <person name="Kelly S."/>
            <person name="Saint-Marcoux D."/>
            <person name="Proust H."/>
            <person name="Prescott H."/>
            <person name="Dolan L."/>
        </authorList>
    </citation>
    <scope>NUCLEOTIDE SEQUENCE [LARGE SCALE GENOMIC DNA]</scope>
    <source>
        <tissue evidence="1">Whole gametophyte</tissue>
    </source>
</reference>
<evidence type="ECO:0000313" key="2">
    <source>
        <dbReference type="Proteomes" id="UP000077202"/>
    </source>
</evidence>
<evidence type="ECO:0000313" key="1">
    <source>
        <dbReference type="EMBL" id="OAE30301.1"/>
    </source>
</evidence>
<proteinExistence type="predicted"/>
<dbReference type="InterPro" id="IPR032675">
    <property type="entry name" value="LRR_dom_sf"/>
</dbReference>
<dbReference type="Gene3D" id="3.80.10.10">
    <property type="entry name" value="Ribonuclease Inhibitor"/>
    <property type="match status" value="2"/>
</dbReference>
<dbReference type="AlphaFoldDB" id="A0A176WCD7"/>
<accession>A0A176WCD7</accession>
<dbReference type="EMBL" id="LVLJ01001343">
    <property type="protein sequence ID" value="OAE30301.1"/>
    <property type="molecule type" value="Genomic_DNA"/>
</dbReference>
<sequence>MEGLGGSIESHFAELATWEMHSSGEEPELPREVDAELATQEMHPSGEEPELPREIKDLIQRLEGKGKPLTRFTNFYEVCKEFFPESALLWTLTGWQSQVCLRVLEAIGNCSTLKYLQLAEICGCDISKLTNTEWDGVLRGFRSSTILRDMSLYFLKWSSDTEVESLCLQLGRILSTSRVTHLTLCSCRLSARCFLNLASGLRGNSDSKLKYLCLSNAWGDLSAAKHVADMINSAPQIKALRLEGLDYWDEETVGIVSQALIHNSSLKELFLVDGIADLLQKALAGDDGNRSIERLHLWQMWPLDRLGMDRLGDCLRELLTSNPSLKEVTLKNLEMSPEKWHQLGEVIPDNAIDIFSIFNMKLSGATNQNRRGTILSMNGKSRETSILKTLTLSVGKQLVFKGLWKYLFRCLRGNTSLTHLDFTHSEFFEEDEEAFKDLMGLLQVNLTLEEIDVRGTLWETDGKAAKIQEGLRQNRKRAVYMSVFKDAKLTFGDAKAGRLFLCGSPRAGEMRSAISIFASMYAN</sequence>
<dbReference type="SUPFAM" id="SSF52047">
    <property type="entry name" value="RNI-like"/>
    <property type="match status" value="1"/>
</dbReference>
<name>A0A176WCD7_MARPO</name>